<evidence type="ECO:0008006" key="2">
    <source>
        <dbReference type="Google" id="ProtNLM"/>
    </source>
</evidence>
<evidence type="ECO:0000313" key="1">
    <source>
        <dbReference type="EMBL" id="XBX79937.1"/>
    </source>
</evidence>
<dbReference type="EMBL" id="CP158357">
    <property type="protein sequence ID" value="XBX79937.1"/>
    <property type="molecule type" value="Genomic_DNA"/>
</dbReference>
<dbReference type="AlphaFoldDB" id="A0AAU7W2G6"/>
<sequence>MESQKLDLPSSLGKYGLSAQEIAEFVADEFPVDYAFVTGSVLEGRAGPTSDLDVRAVCCPSDQHPAIDRSFSRADLAWCGTTRMTTLSGRPIHVIYWPSDVIASFLDRLTAPWSSDSALPIFSAEIWEFREELEVSAALINSSRYAEDRRRAQSDASQVMRMQALLAAFDQASGETEGPLASGDITLAAVRSLTAVNAAVDCFLHSRGHRVTKGKWRLRELRNLDGTEGDVYGSFLAFNLDGIVGDESTMVAEIRRRLAWCNSLLLPIALGS</sequence>
<accession>A0AAU7W2G6</accession>
<gene>
    <name evidence="1" type="ORF">ABS642_07600</name>
</gene>
<reference evidence="1" key="1">
    <citation type="submission" date="2024-06" db="EMBL/GenBank/DDBJ databases">
        <title>Draft genome sequence of Microbacterium sp. strain A8/3-1, isolated from Oxytropis tragacanthoides Fisch. ex DC. Root nodules in the Altai region of Russia.</title>
        <authorList>
            <person name="Sazanova A."/>
            <person name="Guro P."/>
            <person name="Kuznetsova I."/>
            <person name="Belimov A."/>
            <person name="Safronova V."/>
        </authorList>
    </citation>
    <scope>NUCLEOTIDE SEQUENCE</scope>
    <source>
        <strain evidence="1">A8/3-1</strain>
    </source>
</reference>
<proteinExistence type="predicted"/>
<dbReference type="RefSeq" id="WP_350352845.1">
    <property type="nucleotide sequence ID" value="NZ_CP158357.1"/>
</dbReference>
<name>A0AAU7W2G6_9MICO</name>
<dbReference type="SUPFAM" id="SSF81301">
    <property type="entry name" value="Nucleotidyltransferase"/>
    <property type="match status" value="1"/>
</dbReference>
<protein>
    <recommendedName>
        <fullName evidence="2">Polymerase nucleotidyl transferase domain-containing protein</fullName>
    </recommendedName>
</protein>
<organism evidence="1">
    <name type="scientific">Microbacterium sp. A8/3-1</name>
    <dbReference type="NCBI Taxonomy" id="3160749"/>
    <lineage>
        <taxon>Bacteria</taxon>
        <taxon>Bacillati</taxon>
        <taxon>Actinomycetota</taxon>
        <taxon>Actinomycetes</taxon>
        <taxon>Micrococcales</taxon>
        <taxon>Microbacteriaceae</taxon>
        <taxon>Microbacterium</taxon>
    </lineage>
</organism>
<dbReference type="InterPro" id="IPR043519">
    <property type="entry name" value="NT_sf"/>
</dbReference>